<dbReference type="PANTHER" id="PTHR13082:SF0">
    <property type="entry name" value="HISTONE DEACETYLASE COMPLEX SUBUNIT SAP18"/>
    <property type="match status" value="1"/>
</dbReference>
<comment type="similarity">
    <text evidence="1">Belongs to the SAP18 family.</text>
</comment>
<organism evidence="3 4">
    <name type="scientific">Phycomyces blakesleeanus (strain ATCC 8743b / DSM 1359 / FGSC 10004 / NBRC 33097 / NRRL 1555)</name>
    <dbReference type="NCBI Taxonomy" id="763407"/>
    <lineage>
        <taxon>Eukaryota</taxon>
        <taxon>Fungi</taxon>
        <taxon>Fungi incertae sedis</taxon>
        <taxon>Mucoromycota</taxon>
        <taxon>Mucoromycotina</taxon>
        <taxon>Mucoromycetes</taxon>
        <taxon>Mucorales</taxon>
        <taxon>Phycomycetaceae</taxon>
        <taxon>Phycomyces</taxon>
    </lineage>
</organism>
<dbReference type="VEuPathDB" id="FungiDB:PHYBLDRAFT_144689"/>
<feature type="compositionally biased region" description="Basic and acidic residues" evidence="2">
    <location>
        <begin position="152"/>
        <end position="173"/>
    </location>
</feature>
<accession>A0A167MW86</accession>
<gene>
    <name evidence="3" type="ORF">PHYBLDRAFT_144689</name>
</gene>
<dbReference type="EMBL" id="KV440979">
    <property type="protein sequence ID" value="OAD74239.1"/>
    <property type="molecule type" value="Genomic_DNA"/>
</dbReference>
<name>A0A167MW86_PHYB8</name>
<reference evidence="4" key="1">
    <citation type="submission" date="2015-06" db="EMBL/GenBank/DDBJ databases">
        <title>Expansion of signal transduction pathways in fungi by whole-genome duplication.</title>
        <authorList>
            <consortium name="DOE Joint Genome Institute"/>
            <person name="Corrochano L.M."/>
            <person name="Kuo A."/>
            <person name="Marcet-Houben M."/>
            <person name="Polaino S."/>
            <person name="Salamov A."/>
            <person name="Villalobos J.M."/>
            <person name="Alvarez M.I."/>
            <person name="Avalos J."/>
            <person name="Benito E.P."/>
            <person name="Benoit I."/>
            <person name="Burger G."/>
            <person name="Camino L.P."/>
            <person name="Canovas D."/>
            <person name="Cerda-Olmedo E."/>
            <person name="Cheng J.-F."/>
            <person name="Dominguez A."/>
            <person name="Elias M."/>
            <person name="Eslava A.P."/>
            <person name="Glaser F."/>
            <person name="Grimwood J."/>
            <person name="Gutierrez G."/>
            <person name="Heitman J."/>
            <person name="Henrissat B."/>
            <person name="Iturriaga E.A."/>
            <person name="Lang B.F."/>
            <person name="Lavin J.L."/>
            <person name="Lee S."/>
            <person name="Li W."/>
            <person name="Lindquist E."/>
            <person name="Lopez-Garcia S."/>
            <person name="Luque E.M."/>
            <person name="Marcos A.T."/>
            <person name="Martin J."/>
            <person name="McCluskey K."/>
            <person name="Medina H.R."/>
            <person name="Miralles-Duran A."/>
            <person name="Miyazaki A."/>
            <person name="Munoz-Torres E."/>
            <person name="Oguiza J.A."/>
            <person name="Ohm R."/>
            <person name="Olmedo M."/>
            <person name="Orejas M."/>
            <person name="Ortiz-Castellanos L."/>
            <person name="Pisabarro A.G."/>
            <person name="Rodriguez-Romero J."/>
            <person name="Ruiz-Herrera J."/>
            <person name="Ruiz-Vazquez R."/>
            <person name="Sanz C."/>
            <person name="Schackwitz W."/>
            <person name="Schmutz J."/>
            <person name="Shahriari M."/>
            <person name="Shelest E."/>
            <person name="Silva-Franco F."/>
            <person name="Soanes D."/>
            <person name="Syed K."/>
            <person name="Tagua V.G."/>
            <person name="Talbot N.J."/>
            <person name="Thon M."/>
            <person name="De vries R.P."/>
            <person name="Wiebenga A."/>
            <person name="Yadav J.S."/>
            <person name="Braun E.L."/>
            <person name="Baker S."/>
            <person name="Garre V."/>
            <person name="Horwitz B."/>
            <person name="Torres-Martinez S."/>
            <person name="Idnurm A."/>
            <person name="Herrera-Estrella A."/>
            <person name="Gabaldon T."/>
            <person name="Grigoriev I.V."/>
        </authorList>
    </citation>
    <scope>NUCLEOTIDE SEQUENCE [LARGE SCALE GENOMIC DNA]</scope>
    <source>
        <strain evidence="4">NRRL 1555(-)</strain>
    </source>
</reference>
<evidence type="ECO:0008006" key="5">
    <source>
        <dbReference type="Google" id="ProtNLM"/>
    </source>
</evidence>
<sequence length="185" mass="21371">MSTPIDREKECPFLLRVFTKQGAHHRLNEFTVDNTPSSDELQLYTWRNATLDEIAQLIQQVIPEAQHHDARISFRLVYLDSARATFLYRDLGRILTSKPSPDQAKTLEDCNFVIGDYLDVAIFIGPPPARQDARAGREGRFNRNPRFGGPRGNDREPREQRFGRDNRDARDSRPAFGNNRRGDRF</sequence>
<dbReference type="RefSeq" id="XP_018292279.1">
    <property type="nucleotide sequence ID" value="XM_018431269.1"/>
</dbReference>
<dbReference type="Pfam" id="PF06487">
    <property type="entry name" value="SAP18"/>
    <property type="match status" value="1"/>
</dbReference>
<dbReference type="InterPro" id="IPR042534">
    <property type="entry name" value="SAP18_sf"/>
</dbReference>
<feature type="compositionally biased region" description="Basic and acidic residues" evidence="2">
    <location>
        <begin position="131"/>
        <end position="141"/>
    </location>
</feature>
<dbReference type="InterPro" id="IPR010516">
    <property type="entry name" value="SAP18"/>
</dbReference>
<keyword evidence="4" id="KW-1185">Reference proteome</keyword>
<dbReference type="Proteomes" id="UP000077315">
    <property type="component" value="Unassembled WGS sequence"/>
</dbReference>
<dbReference type="InParanoid" id="A0A167MW86"/>
<dbReference type="GeneID" id="28992175"/>
<protein>
    <recommendedName>
        <fullName evidence="5">Histone deacetylase complex subunit SAP18</fullName>
    </recommendedName>
</protein>
<evidence type="ECO:0000313" key="3">
    <source>
        <dbReference type="EMBL" id="OAD74239.1"/>
    </source>
</evidence>
<evidence type="ECO:0000313" key="4">
    <source>
        <dbReference type="Proteomes" id="UP000077315"/>
    </source>
</evidence>
<dbReference type="AlphaFoldDB" id="A0A167MW86"/>
<evidence type="ECO:0000256" key="1">
    <source>
        <dbReference type="ARBA" id="ARBA00009143"/>
    </source>
</evidence>
<dbReference type="Gene3D" id="3.10.20.550">
    <property type="entry name" value="ASAP complex, SAP18 subunit"/>
    <property type="match status" value="1"/>
</dbReference>
<proteinExistence type="inferred from homology"/>
<dbReference type="PANTHER" id="PTHR13082">
    <property type="entry name" value="SAP18"/>
    <property type="match status" value="1"/>
</dbReference>
<feature type="region of interest" description="Disordered" evidence="2">
    <location>
        <begin position="129"/>
        <end position="185"/>
    </location>
</feature>
<dbReference type="OrthoDB" id="440566at2759"/>
<evidence type="ECO:0000256" key="2">
    <source>
        <dbReference type="SAM" id="MobiDB-lite"/>
    </source>
</evidence>
<dbReference type="GO" id="GO:0005634">
    <property type="term" value="C:nucleus"/>
    <property type="evidence" value="ECO:0007669"/>
    <property type="project" value="TreeGrafter"/>
</dbReference>
<dbReference type="STRING" id="763407.A0A167MW86"/>